<evidence type="ECO:0000256" key="10">
    <source>
        <dbReference type="PROSITE-ProRule" id="PRU00042"/>
    </source>
</evidence>
<dbReference type="AlphaFoldDB" id="A0AAW1TN08"/>
<dbReference type="PANTHER" id="PTHR19818">
    <property type="entry name" value="ZINC FINGER PROTEIN ZIC AND GLI"/>
    <property type="match status" value="1"/>
</dbReference>
<evidence type="ECO:0000256" key="2">
    <source>
        <dbReference type="ARBA" id="ARBA00022723"/>
    </source>
</evidence>
<keyword evidence="13" id="KW-1185">Reference proteome</keyword>
<dbReference type="Proteomes" id="UP001431783">
    <property type="component" value="Unassembled WGS sequence"/>
</dbReference>
<keyword evidence="8" id="KW-0804">Transcription</keyword>
<evidence type="ECO:0000256" key="4">
    <source>
        <dbReference type="ARBA" id="ARBA00022771"/>
    </source>
</evidence>
<evidence type="ECO:0000259" key="11">
    <source>
        <dbReference type="PROSITE" id="PS50157"/>
    </source>
</evidence>
<evidence type="ECO:0000256" key="7">
    <source>
        <dbReference type="ARBA" id="ARBA00023125"/>
    </source>
</evidence>
<dbReference type="SUPFAM" id="SSF57667">
    <property type="entry name" value="beta-beta-alpha zinc fingers"/>
    <property type="match status" value="4"/>
</dbReference>
<dbReference type="Gene3D" id="3.30.160.60">
    <property type="entry name" value="Classic Zinc Finger"/>
    <property type="match status" value="6"/>
</dbReference>
<evidence type="ECO:0000256" key="3">
    <source>
        <dbReference type="ARBA" id="ARBA00022737"/>
    </source>
</evidence>
<dbReference type="InterPro" id="IPR013087">
    <property type="entry name" value="Znf_C2H2_type"/>
</dbReference>
<dbReference type="SMART" id="SM00355">
    <property type="entry name" value="ZnF_C2H2"/>
    <property type="match status" value="6"/>
</dbReference>
<feature type="domain" description="C2H2-type" evidence="11">
    <location>
        <begin position="308"/>
        <end position="337"/>
    </location>
</feature>
<keyword evidence="2" id="KW-0479">Metal-binding</keyword>
<dbReference type="GO" id="GO:0008270">
    <property type="term" value="F:zinc ion binding"/>
    <property type="evidence" value="ECO:0007669"/>
    <property type="project" value="UniProtKB-KW"/>
</dbReference>
<dbReference type="FunFam" id="3.30.160.60:FF:000688">
    <property type="entry name" value="zinc finger protein 197 isoform X1"/>
    <property type="match status" value="1"/>
</dbReference>
<gene>
    <name evidence="12" type="ORF">WA026_016203</name>
</gene>
<dbReference type="PROSITE" id="PS50157">
    <property type="entry name" value="ZINC_FINGER_C2H2_2"/>
    <property type="match status" value="6"/>
</dbReference>
<keyword evidence="6" id="KW-0805">Transcription regulation</keyword>
<dbReference type="PANTHER" id="PTHR19818:SF139">
    <property type="entry name" value="PAIR-RULE PROTEIN ODD-PAIRED"/>
    <property type="match status" value="1"/>
</dbReference>
<evidence type="ECO:0000256" key="9">
    <source>
        <dbReference type="ARBA" id="ARBA00023242"/>
    </source>
</evidence>
<dbReference type="InterPro" id="IPR036236">
    <property type="entry name" value="Znf_C2H2_sf"/>
</dbReference>
<keyword evidence="4 10" id="KW-0863">Zinc-finger</keyword>
<proteinExistence type="predicted"/>
<comment type="caution">
    <text evidence="12">The sequence shown here is derived from an EMBL/GenBank/DDBJ whole genome shotgun (WGS) entry which is preliminary data.</text>
</comment>
<name>A0AAW1TN08_9CUCU</name>
<keyword evidence="3" id="KW-0677">Repeat</keyword>
<feature type="domain" description="C2H2-type" evidence="11">
    <location>
        <begin position="190"/>
        <end position="219"/>
    </location>
</feature>
<protein>
    <recommendedName>
        <fullName evidence="11">C2H2-type domain-containing protein</fullName>
    </recommendedName>
</protein>
<dbReference type="PROSITE" id="PS00028">
    <property type="entry name" value="ZINC_FINGER_C2H2_1"/>
    <property type="match status" value="6"/>
</dbReference>
<organism evidence="12 13">
    <name type="scientific">Henosepilachna vigintioctopunctata</name>
    <dbReference type="NCBI Taxonomy" id="420089"/>
    <lineage>
        <taxon>Eukaryota</taxon>
        <taxon>Metazoa</taxon>
        <taxon>Ecdysozoa</taxon>
        <taxon>Arthropoda</taxon>
        <taxon>Hexapoda</taxon>
        <taxon>Insecta</taxon>
        <taxon>Pterygota</taxon>
        <taxon>Neoptera</taxon>
        <taxon>Endopterygota</taxon>
        <taxon>Coleoptera</taxon>
        <taxon>Polyphaga</taxon>
        <taxon>Cucujiformia</taxon>
        <taxon>Coccinelloidea</taxon>
        <taxon>Coccinellidae</taxon>
        <taxon>Epilachninae</taxon>
        <taxon>Epilachnini</taxon>
        <taxon>Henosepilachna</taxon>
    </lineage>
</organism>
<dbReference type="FunFam" id="3.30.160.60:FF:002343">
    <property type="entry name" value="Zinc finger protein 33A"/>
    <property type="match status" value="1"/>
</dbReference>
<dbReference type="GO" id="GO:0005634">
    <property type="term" value="C:nucleus"/>
    <property type="evidence" value="ECO:0007669"/>
    <property type="project" value="UniProtKB-SubCell"/>
</dbReference>
<keyword evidence="5" id="KW-0862">Zinc</keyword>
<dbReference type="FunFam" id="3.30.160.60:FF:000071">
    <property type="entry name" value="Putative zinc finger protein 143"/>
    <property type="match status" value="1"/>
</dbReference>
<evidence type="ECO:0000256" key="8">
    <source>
        <dbReference type="ARBA" id="ARBA00023163"/>
    </source>
</evidence>
<dbReference type="FunFam" id="3.30.160.60:FF:000349">
    <property type="entry name" value="metal regulatory transcription factor 1"/>
    <property type="match status" value="1"/>
</dbReference>
<evidence type="ECO:0000313" key="12">
    <source>
        <dbReference type="EMBL" id="KAK9872149.1"/>
    </source>
</evidence>
<dbReference type="GO" id="GO:0000978">
    <property type="term" value="F:RNA polymerase II cis-regulatory region sequence-specific DNA binding"/>
    <property type="evidence" value="ECO:0007669"/>
    <property type="project" value="TreeGrafter"/>
</dbReference>
<sequence length="353" mass="40083">MELSFDDEVTYQYYVVNNDSIEEQNNLGDGILYVSLDNENNDALQLESNVSNDSPELVEPINNLDLESASDLKYVNLNNGKLLRTSSLEDEYFEAIQPSLLSFNYNGAEIIDEQYVIQERMRDSNLELQDYSNDSNITYNLLQFEDNSLETEFRGDATKFKCISEGCDKTYATSYHLLTHMRTHVNPKPFHCTVEGCLKKFSSNFSLQNHIKGHTGERPYICKICSKAFKTSGEVSKHGRIHTGIKPFHCPISGCNRSFATSNILKVHIRSHTGERPYVCTYPGCGKAFTSSSNQKSHQRIHSGEKPFACSIKGCNKRFTEYPTMYKHMESHKNQTYSKTKSALLTLSTATNN</sequence>
<evidence type="ECO:0000256" key="5">
    <source>
        <dbReference type="ARBA" id="ARBA00022833"/>
    </source>
</evidence>
<feature type="domain" description="C2H2-type" evidence="11">
    <location>
        <begin position="248"/>
        <end position="277"/>
    </location>
</feature>
<dbReference type="Pfam" id="PF00096">
    <property type="entry name" value="zf-C2H2"/>
    <property type="match status" value="4"/>
</dbReference>
<evidence type="ECO:0000313" key="13">
    <source>
        <dbReference type="Proteomes" id="UP001431783"/>
    </source>
</evidence>
<feature type="domain" description="C2H2-type" evidence="11">
    <location>
        <begin position="278"/>
        <end position="307"/>
    </location>
</feature>
<dbReference type="InterPro" id="IPR050329">
    <property type="entry name" value="GLI_C2H2-zinc-finger"/>
</dbReference>
<dbReference type="GO" id="GO:0030674">
    <property type="term" value="F:protein-macromolecule adaptor activity"/>
    <property type="evidence" value="ECO:0007669"/>
    <property type="project" value="UniProtKB-ARBA"/>
</dbReference>
<dbReference type="GO" id="GO:0045944">
    <property type="term" value="P:positive regulation of transcription by RNA polymerase II"/>
    <property type="evidence" value="ECO:0007669"/>
    <property type="project" value="UniProtKB-ARBA"/>
</dbReference>
<keyword evidence="9" id="KW-0539">Nucleus</keyword>
<feature type="domain" description="C2H2-type" evidence="11">
    <location>
        <begin position="160"/>
        <end position="189"/>
    </location>
</feature>
<feature type="domain" description="C2H2-type" evidence="11">
    <location>
        <begin position="220"/>
        <end position="247"/>
    </location>
</feature>
<dbReference type="EMBL" id="JARQZJ010000009">
    <property type="protein sequence ID" value="KAK9872149.1"/>
    <property type="molecule type" value="Genomic_DNA"/>
</dbReference>
<reference evidence="12 13" key="1">
    <citation type="submission" date="2023-03" db="EMBL/GenBank/DDBJ databases">
        <title>Genome insight into feeding habits of ladybird beetles.</title>
        <authorList>
            <person name="Li H.-S."/>
            <person name="Huang Y.-H."/>
            <person name="Pang H."/>
        </authorList>
    </citation>
    <scope>NUCLEOTIDE SEQUENCE [LARGE SCALE GENOMIC DNA]</scope>
    <source>
        <strain evidence="12">SYSU_2023b</strain>
        <tissue evidence="12">Whole body</tissue>
    </source>
</reference>
<dbReference type="GO" id="GO:0000981">
    <property type="term" value="F:DNA-binding transcription factor activity, RNA polymerase II-specific"/>
    <property type="evidence" value="ECO:0007669"/>
    <property type="project" value="TreeGrafter"/>
</dbReference>
<comment type="subcellular location">
    <subcellularLocation>
        <location evidence="1">Nucleus</location>
    </subcellularLocation>
</comment>
<evidence type="ECO:0000256" key="1">
    <source>
        <dbReference type="ARBA" id="ARBA00004123"/>
    </source>
</evidence>
<evidence type="ECO:0000256" key="6">
    <source>
        <dbReference type="ARBA" id="ARBA00023015"/>
    </source>
</evidence>
<keyword evidence="7" id="KW-0238">DNA-binding</keyword>
<accession>A0AAW1TN08</accession>